<organism evidence="4 5">
    <name type="scientific">Thioclava marina</name>
    <dbReference type="NCBI Taxonomy" id="1915077"/>
    <lineage>
        <taxon>Bacteria</taxon>
        <taxon>Pseudomonadati</taxon>
        <taxon>Pseudomonadota</taxon>
        <taxon>Alphaproteobacteria</taxon>
        <taxon>Rhodobacterales</taxon>
        <taxon>Paracoccaceae</taxon>
        <taxon>Thioclava</taxon>
    </lineage>
</organism>
<keyword evidence="4" id="KW-0808">Transferase</keyword>
<dbReference type="SUPFAM" id="SSF53613">
    <property type="entry name" value="Ribokinase-like"/>
    <property type="match status" value="1"/>
</dbReference>
<dbReference type="PANTHER" id="PTHR20858:SF17">
    <property type="entry name" value="HYDROXYMETHYLPYRIMIDINE_PHOSPHOMETHYLPYRIMIDINE KINASE THI20-RELATED"/>
    <property type="match status" value="1"/>
</dbReference>
<keyword evidence="5" id="KW-1185">Reference proteome</keyword>
<proteinExistence type="predicted"/>
<evidence type="ECO:0000313" key="5">
    <source>
        <dbReference type="Proteomes" id="UP000242224"/>
    </source>
</evidence>
<accession>A0ABX3MNI7</accession>
<evidence type="ECO:0000313" key="4">
    <source>
        <dbReference type="EMBL" id="OOY12977.1"/>
    </source>
</evidence>
<sequence>MIPNILSIAGSDPSGGAGIQADIKAISANGGYAMSVLTALTAQNTRGVRAVSLCDTDLIAAQIAALRDDIRIDAIKIGMLGDAAIIECVAGGIDGLDCPVVLDPVMVAKGGDRLLEEAAVSALRTLLPRADLITPNLPEAADLLGCDEAETLEQMREQAHALLALGPRAVLMKGGHLKGDQSPDMLVTRHDELRFDAPRIATRNTHGTGCTLSSALATGLGMGLPLPEATRRAKAYLSGALAAADRLSVGSGHGPVHHFHAYHEDDQ</sequence>
<dbReference type="Gene3D" id="3.40.1190.20">
    <property type="match status" value="1"/>
</dbReference>
<dbReference type="InterPro" id="IPR013749">
    <property type="entry name" value="PM/HMP-P_kinase-1"/>
</dbReference>
<dbReference type="GO" id="GO:0016301">
    <property type="term" value="F:kinase activity"/>
    <property type="evidence" value="ECO:0007669"/>
    <property type="project" value="UniProtKB-KW"/>
</dbReference>
<dbReference type="InterPro" id="IPR029056">
    <property type="entry name" value="Ribokinase-like"/>
</dbReference>
<evidence type="ECO:0000259" key="3">
    <source>
        <dbReference type="Pfam" id="PF08543"/>
    </source>
</evidence>
<keyword evidence="4" id="KW-0418">Kinase</keyword>
<dbReference type="InterPro" id="IPR004399">
    <property type="entry name" value="HMP/HMP-P_kinase_dom"/>
</dbReference>
<gene>
    <name evidence="4" type="ORF">BMG00_03975</name>
</gene>
<comment type="pathway">
    <text evidence="1">Cofactor biosynthesis; thiamine diphosphate biosynthesis.</text>
</comment>
<evidence type="ECO:0000256" key="2">
    <source>
        <dbReference type="ARBA" id="ARBA00012135"/>
    </source>
</evidence>
<feature type="domain" description="Pyridoxamine kinase/Phosphomethylpyrimidine kinase" evidence="3">
    <location>
        <begin position="12"/>
        <end position="257"/>
    </location>
</feature>
<protein>
    <recommendedName>
        <fullName evidence="2">hydroxymethylpyrimidine kinase</fullName>
        <ecNumber evidence="2">2.7.1.49</ecNumber>
    </recommendedName>
</protein>
<dbReference type="EMBL" id="MPZS01000001">
    <property type="protein sequence ID" value="OOY12977.1"/>
    <property type="molecule type" value="Genomic_DNA"/>
</dbReference>
<dbReference type="PANTHER" id="PTHR20858">
    <property type="entry name" value="PHOSPHOMETHYLPYRIMIDINE KINASE"/>
    <property type="match status" value="1"/>
</dbReference>
<dbReference type="EC" id="2.7.1.49" evidence="2"/>
<comment type="caution">
    <text evidence="4">The sequence shown here is derived from an EMBL/GenBank/DDBJ whole genome shotgun (WGS) entry which is preliminary data.</text>
</comment>
<name>A0ABX3MNI7_9RHOB</name>
<reference evidence="4 5" key="1">
    <citation type="submission" date="2016-11" db="EMBL/GenBank/DDBJ databases">
        <title>A multilocus sequence analysis scheme for characterization of bacteria in the genus Thioclava.</title>
        <authorList>
            <person name="Liu Y."/>
            <person name="Shao Z."/>
        </authorList>
    </citation>
    <scope>NUCLEOTIDE SEQUENCE [LARGE SCALE GENOMIC DNA]</scope>
    <source>
        <strain evidence="4 5">11.10-0-13</strain>
    </source>
</reference>
<dbReference type="Pfam" id="PF08543">
    <property type="entry name" value="Phos_pyr_kin"/>
    <property type="match status" value="1"/>
</dbReference>
<dbReference type="CDD" id="cd01169">
    <property type="entry name" value="HMPP_kinase"/>
    <property type="match status" value="1"/>
</dbReference>
<evidence type="ECO:0000256" key="1">
    <source>
        <dbReference type="ARBA" id="ARBA00004948"/>
    </source>
</evidence>
<dbReference type="NCBIfam" id="TIGR00097">
    <property type="entry name" value="HMP-P_kinase"/>
    <property type="match status" value="1"/>
</dbReference>
<dbReference type="Proteomes" id="UP000242224">
    <property type="component" value="Unassembled WGS sequence"/>
</dbReference>
<dbReference type="RefSeq" id="WP_078573440.1">
    <property type="nucleotide sequence ID" value="NZ_MPZS01000001.1"/>
</dbReference>